<feature type="domain" description="DNA repair metallo-beta-lactamase" evidence="7">
    <location>
        <begin position="399"/>
        <end position="522"/>
    </location>
</feature>
<dbReference type="GO" id="GO:0003684">
    <property type="term" value="F:damaged DNA binding"/>
    <property type="evidence" value="ECO:0007669"/>
    <property type="project" value="TreeGrafter"/>
</dbReference>
<evidence type="ECO:0000256" key="2">
    <source>
        <dbReference type="ARBA" id="ARBA00010304"/>
    </source>
</evidence>
<dbReference type="Proteomes" id="UP000193560">
    <property type="component" value="Unassembled WGS sequence"/>
</dbReference>
<accession>A0A1X2IT39</accession>
<organism evidence="8 9">
    <name type="scientific">Absidia repens</name>
    <dbReference type="NCBI Taxonomy" id="90262"/>
    <lineage>
        <taxon>Eukaryota</taxon>
        <taxon>Fungi</taxon>
        <taxon>Fungi incertae sedis</taxon>
        <taxon>Mucoromycota</taxon>
        <taxon>Mucoromycotina</taxon>
        <taxon>Mucoromycetes</taxon>
        <taxon>Mucorales</taxon>
        <taxon>Cunninghamellaceae</taxon>
        <taxon>Absidia</taxon>
    </lineage>
</organism>
<comment type="subcellular location">
    <subcellularLocation>
        <location evidence="1">Nucleus</location>
    </subcellularLocation>
</comment>
<feature type="region of interest" description="Disordered" evidence="6">
    <location>
        <begin position="56"/>
        <end position="78"/>
    </location>
</feature>
<dbReference type="AlphaFoldDB" id="A0A1X2IT39"/>
<dbReference type="GO" id="GO:0035312">
    <property type="term" value="F:5'-3' DNA exonuclease activity"/>
    <property type="evidence" value="ECO:0007669"/>
    <property type="project" value="TreeGrafter"/>
</dbReference>
<evidence type="ECO:0000256" key="6">
    <source>
        <dbReference type="SAM" id="MobiDB-lite"/>
    </source>
</evidence>
<dbReference type="EMBL" id="MCGE01000005">
    <property type="protein sequence ID" value="ORZ21708.1"/>
    <property type="molecule type" value="Genomic_DNA"/>
</dbReference>
<evidence type="ECO:0000256" key="3">
    <source>
        <dbReference type="ARBA" id="ARBA00022763"/>
    </source>
</evidence>
<dbReference type="CDD" id="cd16273">
    <property type="entry name" value="SNM1A-1C-like_MBL-fold"/>
    <property type="match status" value="1"/>
</dbReference>
<name>A0A1X2IT39_9FUNG</name>
<dbReference type="SUPFAM" id="SSF56281">
    <property type="entry name" value="Metallo-hydrolase/oxidoreductase"/>
    <property type="match status" value="1"/>
</dbReference>
<keyword evidence="4" id="KW-0234">DNA repair</keyword>
<dbReference type="Gene3D" id="3.60.15.10">
    <property type="entry name" value="Ribonuclease Z/Hydroxyacylglutathione hydrolase-like"/>
    <property type="match status" value="1"/>
</dbReference>
<keyword evidence="9" id="KW-1185">Reference proteome</keyword>
<gene>
    <name evidence="8" type="ORF">BCR42DRAFT_408169</name>
</gene>
<keyword evidence="3" id="KW-0227">DNA damage</keyword>
<dbReference type="OrthoDB" id="262529at2759"/>
<evidence type="ECO:0000313" key="8">
    <source>
        <dbReference type="EMBL" id="ORZ21708.1"/>
    </source>
</evidence>
<comment type="caution">
    <text evidence="8">The sequence shown here is derived from an EMBL/GenBank/DDBJ whole genome shotgun (WGS) entry which is preliminary data.</text>
</comment>
<dbReference type="InterPro" id="IPR011084">
    <property type="entry name" value="DRMBL"/>
</dbReference>
<dbReference type="Pfam" id="PF07522">
    <property type="entry name" value="DRMBL"/>
    <property type="match status" value="1"/>
</dbReference>
<evidence type="ECO:0000256" key="5">
    <source>
        <dbReference type="ARBA" id="ARBA00023242"/>
    </source>
</evidence>
<dbReference type="PANTHER" id="PTHR23240:SF6">
    <property type="entry name" value="DNA CROSS-LINK REPAIR 1A PROTEIN"/>
    <property type="match status" value="1"/>
</dbReference>
<proteinExistence type="inferred from homology"/>
<dbReference type="GO" id="GO:0006303">
    <property type="term" value="P:double-strand break repair via nonhomologous end joining"/>
    <property type="evidence" value="ECO:0007669"/>
    <property type="project" value="TreeGrafter"/>
</dbReference>
<dbReference type="InterPro" id="IPR036866">
    <property type="entry name" value="RibonucZ/Hydroxyglut_hydro"/>
</dbReference>
<feature type="compositionally biased region" description="Polar residues" evidence="6">
    <location>
        <begin position="61"/>
        <end position="70"/>
    </location>
</feature>
<evidence type="ECO:0000313" key="9">
    <source>
        <dbReference type="Proteomes" id="UP000193560"/>
    </source>
</evidence>
<dbReference type="FunFam" id="3.40.50.12650:FF:000001">
    <property type="entry name" value="DNA cross-link repair 1A"/>
    <property type="match status" value="1"/>
</dbReference>
<evidence type="ECO:0000256" key="1">
    <source>
        <dbReference type="ARBA" id="ARBA00004123"/>
    </source>
</evidence>
<evidence type="ECO:0000256" key="4">
    <source>
        <dbReference type="ARBA" id="ARBA00023204"/>
    </source>
</evidence>
<evidence type="ECO:0000259" key="7">
    <source>
        <dbReference type="Pfam" id="PF07522"/>
    </source>
</evidence>
<keyword evidence="5" id="KW-0539">Nucleus</keyword>
<dbReference type="GO" id="GO:0036297">
    <property type="term" value="P:interstrand cross-link repair"/>
    <property type="evidence" value="ECO:0007669"/>
    <property type="project" value="TreeGrafter"/>
</dbReference>
<comment type="similarity">
    <text evidence="2">Belongs to the DNA repair metallo-beta-lactamase (DRMBL) family.</text>
</comment>
<dbReference type="Gene3D" id="3.40.50.12650">
    <property type="match status" value="1"/>
</dbReference>
<dbReference type="STRING" id="90262.A0A1X2IT39"/>
<dbReference type="PANTHER" id="PTHR23240">
    <property type="entry name" value="DNA CROSS-LINK REPAIR PROTEIN PSO2/SNM1-RELATED"/>
    <property type="match status" value="1"/>
</dbReference>
<dbReference type="GO" id="GO:0005634">
    <property type="term" value="C:nucleus"/>
    <property type="evidence" value="ECO:0007669"/>
    <property type="project" value="UniProtKB-SubCell"/>
</dbReference>
<sequence>MEKPKINSYSKDVKREATTDIPLCGHDFETDLANAMYLSLAEEEELNAIVSKYDIPPLDQHQPTSSPSPRHQQEPQRQCPVCDDYLQLSEVELKNHIDQCLDKDDLPSIPNNTCQQIPPWQRVLQSIPTSIQNTLLGKSLLSSPPPPERQQQAASQARQVPSFKWMKDTKFVVDAFSYGKILDCEGYFLTHFHSDHYRGLNKSWTHGPIYCSSITANLVMQRLDVDKDYIRILPMDEPHHVLPNVKVTLVDANHCPGSVLFIFDVQKNGTDACWIRHLHTGDFRANPRMCLHPLLRQPENPIIDHLYLDTTYLNAKYGFPAQEECIQAACEVVQAYITAKMTSDTGISMEQATENLLVIVGSYSIGKEKVFNAIAKLLECKIFVPSTKRSILSCQENYELDKLLTEDQKEANVHVLPLNDIKPENIHAYKKSLAPRFTDVIAFKPTGWTFKPSDNYDSDMEPDNLFQVTKAPADRQLTLTPQHDTPTMKIYGVPYSEHSSFRELASFIASLKINHVVPTVYSESETGQQKAMLYIDKWQQDKQDRPVQVIPYQTESHW</sequence>
<reference evidence="8 9" key="1">
    <citation type="submission" date="2016-07" db="EMBL/GenBank/DDBJ databases">
        <title>Pervasive Adenine N6-methylation of Active Genes in Fungi.</title>
        <authorList>
            <consortium name="DOE Joint Genome Institute"/>
            <person name="Mondo S.J."/>
            <person name="Dannebaum R.O."/>
            <person name="Kuo R.C."/>
            <person name="Labutti K."/>
            <person name="Haridas S."/>
            <person name="Kuo A."/>
            <person name="Salamov A."/>
            <person name="Ahrendt S.R."/>
            <person name="Lipzen A."/>
            <person name="Sullivan W."/>
            <person name="Andreopoulos W.B."/>
            <person name="Clum A."/>
            <person name="Lindquist E."/>
            <person name="Daum C."/>
            <person name="Ramamoorthy G.K."/>
            <person name="Gryganskyi A."/>
            <person name="Culley D."/>
            <person name="Magnuson J.K."/>
            <person name="James T.Y."/>
            <person name="O'Malley M.A."/>
            <person name="Stajich J.E."/>
            <person name="Spatafora J.W."/>
            <person name="Visel A."/>
            <person name="Grigoriev I.V."/>
        </authorList>
    </citation>
    <scope>NUCLEOTIDE SEQUENCE [LARGE SCALE GENOMIC DNA]</scope>
    <source>
        <strain evidence="8 9">NRRL 1336</strain>
    </source>
</reference>
<protein>
    <submittedName>
        <fullName evidence="8">DNA repair metallo-beta-lactamase-domain-containing protein</fullName>
    </submittedName>
</protein>